<evidence type="ECO:0000256" key="8">
    <source>
        <dbReference type="ARBA" id="ARBA00022679"/>
    </source>
</evidence>
<evidence type="ECO:0000256" key="9">
    <source>
        <dbReference type="ARBA" id="ARBA00022801"/>
    </source>
</evidence>
<accession>A0A1G1XZ11</accession>
<dbReference type="PANTHER" id="PTHR32282">
    <property type="entry name" value="BINDING PROTEIN TRANSPEPTIDASE, PUTATIVE-RELATED"/>
    <property type="match status" value="1"/>
</dbReference>
<dbReference type="Pfam" id="PF17957">
    <property type="entry name" value="Big_7"/>
    <property type="match status" value="1"/>
</dbReference>
<evidence type="ECO:0000256" key="3">
    <source>
        <dbReference type="ARBA" id="ARBA00007739"/>
    </source>
</evidence>
<keyword evidence="13" id="KW-0511">Multifunctional enzyme</keyword>
<comment type="catalytic activity">
    <reaction evidence="16">
        <text>[GlcNAc-(1-&gt;4)-Mur2Ac(oyl-L-Ala-gamma-D-Glu-L-Lys-D-Ala-D-Ala)](n)-di-trans,octa-cis-undecaprenyl diphosphate + beta-D-GlcNAc-(1-&gt;4)-Mur2Ac(oyl-L-Ala-gamma-D-Glu-L-Lys-D-Ala-D-Ala)-di-trans,octa-cis-undecaprenyl diphosphate = [GlcNAc-(1-&gt;4)-Mur2Ac(oyl-L-Ala-gamma-D-Glu-L-Lys-D-Ala-D-Ala)](n+1)-di-trans,octa-cis-undecaprenyl diphosphate + di-trans,octa-cis-undecaprenyl diphosphate + H(+)</text>
        <dbReference type="Rhea" id="RHEA:23708"/>
        <dbReference type="Rhea" id="RHEA-COMP:9602"/>
        <dbReference type="Rhea" id="RHEA-COMP:9603"/>
        <dbReference type="ChEBI" id="CHEBI:15378"/>
        <dbReference type="ChEBI" id="CHEBI:58405"/>
        <dbReference type="ChEBI" id="CHEBI:60033"/>
        <dbReference type="ChEBI" id="CHEBI:78435"/>
        <dbReference type="EC" id="2.4.99.28"/>
    </reaction>
</comment>
<dbReference type="EMBL" id="MHIE01000024">
    <property type="protein sequence ID" value="OGY45201.1"/>
    <property type="molecule type" value="Genomic_DNA"/>
</dbReference>
<dbReference type="GO" id="GO:0006508">
    <property type="term" value="P:proteolysis"/>
    <property type="evidence" value="ECO:0007669"/>
    <property type="project" value="UniProtKB-KW"/>
</dbReference>
<feature type="compositionally biased region" description="Basic residues" evidence="17">
    <location>
        <begin position="48"/>
        <end position="59"/>
    </location>
</feature>
<evidence type="ECO:0000256" key="13">
    <source>
        <dbReference type="ARBA" id="ARBA00023268"/>
    </source>
</evidence>
<dbReference type="Gene3D" id="2.60.40.10">
    <property type="entry name" value="Immunoglobulins"/>
    <property type="match status" value="2"/>
</dbReference>
<comment type="catalytic activity">
    <reaction evidence="15">
        <text>Preferential cleavage: (Ac)2-L-Lys-D-Ala-|-D-Ala. Also transpeptidation of peptidyl-alanyl moieties that are N-acyl substituents of D-alanine.</text>
        <dbReference type="EC" id="3.4.16.4"/>
    </reaction>
</comment>
<dbReference type="InterPro" id="IPR012338">
    <property type="entry name" value="Beta-lactam/transpept-like"/>
</dbReference>
<feature type="domain" description="Penicillin-binding protein transpeptidase" evidence="19">
    <location>
        <begin position="397"/>
        <end position="684"/>
    </location>
</feature>
<dbReference type="InterPro" id="IPR001264">
    <property type="entry name" value="Glyco_trans_51"/>
</dbReference>
<keyword evidence="10" id="KW-0133">Cell shape</keyword>
<evidence type="ECO:0000313" key="21">
    <source>
        <dbReference type="EMBL" id="OGY45201.1"/>
    </source>
</evidence>
<dbReference type="Pfam" id="PF00905">
    <property type="entry name" value="Transpeptidase"/>
    <property type="match status" value="1"/>
</dbReference>
<keyword evidence="7" id="KW-0328">Glycosyltransferase</keyword>
<keyword evidence="8" id="KW-0808">Transferase</keyword>
<dbReference type="Gene3D" id="1.10.3810.10">
    <property type="entry name" value="Biosynthetic peptidoglycan transglycosylase-like"/>
    <property type="match status" value="1"/>
</dbReference>
<evidence type="ECO:0000259" key="20">
    <source>
        <dbReference type="Pfam" id="PF00912"/>
    </source>
</evidence>
<dbReference type="GO" id="GO:0008658">
    <property type="term" value="F:penicillin binding"/>
    <property type="evidence" value="ECO:0007669"/>
    <property type="project" value="InterPro"/>
</dbReference>
<feature type="transmembrane region" description="Helical" evidence="18">
    <location>
        <begin position="82"/>
        <end position="109"/>
    </location>
</feature>
<evidence type="ECO:0000256" key="7">
    <source>
        <dbReference type="ARBA" id="ARBA00022676"/>
    </source>
</evidence>
<feature type="region of interest" description="Disordered" evidence="17">
    <location>
        <begin position="37"/>
        <end position="72"/>
    </location>
</feature>
<keyword evidence="4" id="KW-1003">Cell membrane</keyword>
<dbReference type="GO" id="GO:0005886">
    <property type="term" value="C:plasma membrane"/>
    <property type="evidence" value="ECO:0007669"/>
    <property type="project" value="UniProtKB-SubCell"/>
</dbReference>
<evidence type="ECO:0000256" key="4">
    <source>
        <dbReference type="ARBA" id="ARBA00022475"/>
    </source>
</evidence>
<keyword evidence="12 18" id="KW-0472">Membrane</keyword>
<evidence type="ECO:0000256" key="15">
    <source>
        <dbReference type="ARBA" id="ARBA00034000"/>
    </source>
</evidence>
<comment type="similarity">
    <text evidence="2">In the C-terminal section; belongs to the transpeptidase family.</text>
</comment>
<evidence type="ECO:0000313" key="22">
    <source>
        <dbReference type="Proteomes" id="UP000178240"/>
    </source>
</evidence>
<dbReference type="SUPFAM" id="SSF56601">
    <property type="entry name" value="beta-lactamase/transpeptidase-like"/>
    <property type="match status" value="1"/>
</dbReference>
<protein>
    <submittedName>
        <fullName evidence="21">Uncharacterized protein</fullName>
    </submittedName>
</protein>
<evidence type="ECO:0000259" key="19">
    <source>
        <dbReference type="Pfam" id="PF00905"/>
    </source>
</evidence>
<reference evidence="21 22" key="1">
    <citation type="journal article" date="2016" name="Nat. Commun.">
        <title>Thousands of microbial genomes shed light on interconnected biogeochemical processes in an aquifer system.</title>
        <authorList>
            <person name="Anantharaman K."/>
            <person name="Brown C.T."/>
            <person name="Hug L.A."/>
            <person name="Sharon I."/>
            <person name="Castelle C.J."/>
            <person name="Probst A.J."/>
            <person name="Thomas B.C."/>
            <person name="Singh A."/>
            <person name="Wilkins M.J."/>
            <person name="Karaoz U."/>
            <person name="Brodie E.L."/>
            <person name="Williams K.H."/>
            <person name="Hubbard S.S."/>
            <person name="Banfield J.F."/>
        </authorList>
    </citation>
    <scope>NUCLEOTIDE SEQUENCE [LARGE SCALE GENOMIC DNA]</scope>
</reference>
<keyword evidence="9" id="KW-0378">Hydrolase</keyword>
<organism evidence="21 22">
    <name type="scientific">Candidatus Buchananbacteria bacterium RIFCSPHIGHO2_01_FULL_44_11</name>
    <dbReference type="NCBI Taxonomy" id="1797535"/>
    <lineage>
        <taxon>Bacteria</taxon>
        <taxon>Candidatus Buchananiibacteriota</taxon>
    </lineage>
</organism>
<evidence type="ECO:0000256" key="17">
    <source>
        <dbReference type="SAM" id="MobiDB-lite"/>
    </source>
</evidence>
<dbReference type="GO" id="GO:0009002">
    <property type="term" value="F:serine-type D-Ala-D-Ala carboxypeptidase activity"/>
    <property type="evidence" value="ECO:0007669"/>
    <property type="project" value="UniProtKB-EC"/>
</dbReference>
<keyword evidence="14" id="KW-0961">Cell wall biogenesis/degradation</keyword>
<evidence type="ECO:0000256" key="11">
    <source>
        <dbReference type="ARBA" id="ARBA00022984"/>
    </source>
</evidence>
<dbReference type="FunFam" id="1.10.3810.10:FF:000001">
    <property type="entry name" value="Penicillin-binding protein 1A"/>
    <property type="match status" value="1"/>
</dbReference>
<dbReference type="NCBIfam" id="TIGR02074">
    <property type="entry name" value="PBP_1a_fam"/>
    <property type="match status" value="1"/>
</dbReference>
<keyword evidence="6" id="KW-0645">Protease</keyword>
<keyword evidence="18" id="KW-1133">Transmembrane helix</keyword>
<proteinExistence type="inferred from homology"/>
<evidence type="ECO:0000256" key="6">
    <source>
        <dbReference type="ARBA" id="ARBA00022670"/>
    </source>
</evidence>
<evidence type="ECO:0000256" key="1">
    <source>
        <dbReference type="ARBA" id="ARBA00004236"/>
    </source>
</evidence>
<dbReference type="InterPro" id="IPR050396">
    <property type="entry name" value="Glycosyltr_51/Transpeptidase"/>
</dbReference>
<feature type="domain" description="Glycosyl transferase family 51" evidence="20">
    <location>
        <begin position="138"/>
        <end position="307"/>
    </location>
</feature>
<dbReference type="GO" id="GO:0009252">
    <property type="term" value="P:peptidoglycan biosynthetic process"/>
    <property type="evidence" value="ECO:0007669"/>
    <property type="project" value="UniProtKB-KW"/>
</dbReference>
<dbReference type="Gene3D" id="3.40.710.10">
    <property type="entry name" value="DD-peptidase/beta-lactamase superfamily"/>
    <property type="match status" value="1"/>
</dbReference>
<keyword evidence="5" id="KW-0121">Carboxypeptidase</keyword>
<keyword evidence="11" id="KW-0573">Peptidoglycan synthesis</keyword>
<dbReference type="Pfam" id="PF00912">
    <property type="entry name" value="Transgly"/>
    <property type="match status" value="1"/>
</dbReference>
<comment type="similarity">
    <text evidence="3">In the N-terminal section; belongs to the glycosyltransferase 51 family.</text>
</comment>
<dbReference type="InterPro" id="IPR023346">
    <property type="entry name" value="Lysozyme-like_dom_sf"/>
</dbReference>
<gene>
    <name evidence="21" type="ORF">A2744_00585</name>
</gene>
<dbReference type="GO" id="GO:0030288">
    <property type="term" value="C:outer membrane-bounded periplasmic space"/>
    <property type="evidence" value="ECO:0007669"/>
    <property type="project" value="TreeGrafter"/>
</dbReference>
<dbReference type="InterPro" id="IPR036950">
    <property type="entry name" value="PBP_transglycosylase"/>
</dbReference>
<dbReference type="Proteomes" id="UP000178240">
    <property type="component" value="Unassembled WGS sequence"/>
</dbReference>
<dbReference type="SUPFAM" id="SSF53955">
    <property type="entry name" value="Lysozyme-like"/>
    <property type="match status" value="1"/>
</dbReference>
<evidence type="ECO:0000256" key="18">
    <source>
        <dbReference type="SAM" id="Phobius"/>
    </source>
</evidence>
<evidence type="ECO:0000256" key="10">
    <source>
        <dbReference type="ARBA" id="ARBA00022960"/>
    </source>
</evidence>
<evidence type="ECO:0000256" key="14">
    <source>
        <dbReference type="ARBA" id="ARBA00023316"/>
    </source>
</evidence>
<dbReference type="STRING" id="1797535.A2744_00585"/>
<dbReference type="InterPro" id="IPR001460">
    <property type="entry name" value="PCN-bd_Tpept"/>
</dbReference>
<evidence type="ECO:0000256" key="16">
    <source>
        <dbReference type="ARBA" id="ARBA00049902"/>
    </source>
</evidence>
<evidence type="ECO:0000256" key="2">
    <source>
        <dbReference type="ARBA" id="ARBA00007090"/>
    </source>
</evidence>
<dbReference type="AlphaFoldDB" id="A0A1G1XZ11"/>
<sequence>MNLKLYDKLINLSMETKNDKIKIIRLIQQLNNMPIPGLSVKTHSPKDWKKRFSQTRSRKSQFGQRPLYSGRRPKRKFPLNKIFKLGLTLLVLLIAFGGLTSLFVLGWVAKDLPNPNKIIDRSIALSTKIYDRTGETLLYDIHGAEKRSFVELSEIPDSLKNATLTAEDRKFYEHGGISFTGIIRSVIKNVLTGSKTGGSTLTQQLVKNAILSPEKKYIRKIKEVILSYQIEKRFSKDEILQMYFNEIPYGSVAYGAEAASQTYFGKSVKNITLAEAAVLAALPQSPTYYSNNLDKLIDRQQWILDSMVELGYITEGEADQAKGEKVEFKKRAENIIAPHFVMYVKEYLTNRYGETVVEQGGLKVVTTLDLYKQEIAEEVVTQTVETNVKNWQANNAALVALDPKTGQILAMVGSKDYFGDPAPEGCAPGKDCVFDPQVNASLSSRQPGSSFKPIVYAAAFKKGYTPETVLYDVVTKFQNYDLKDYEPKNYDLKEHGPVTIRQALAGSLNIPAVKTIYLTGVDNVIDLAQSLGYTTLGERSRFGLSLVLGGGEVKLVEHTNAFAVFAREGEWHPTTAIMEVKDKDGQVLEEYKKTEKKVLETQVSRQINDILSDNDARAFIFGANNKLNLGSRPVAAKTGTTNDYHDAWTIGYTPSLAVGVWVGNNNNGEMKRGADGSVVAAPIWQGFMSRVLGDTPVEEFREPEPTTTDKPVLNGTIAAGVKVKIDKISGKLATNLTPESLVEEKTFREVHNILYYINKDDPQGATPPDRDSEQYKRWEEAVQRWATNNNIVSEEPPTEFDDVHTSADRPKITITQPSANQTISSREFSAKVSVSSPRNISRVEYYLDDQLMQTVRDFPFDLNVFIEDPAITSGFYPLKAMIYDEVDNYSSSQIDLNFQLPTAPVNFNWENPKNGQTLKTSQFPITIKASLTRPENIQKIDLYYNGGYINTARQFPGGNLSLQWLQAPEPSSGQLEAEITNANGYRYKSQGINIEIK</sequence>
<dbReference type="GO" id="GO:0008360">
    <property type="term" value="P:regulation of cell shape"/>
    <property type="evidence" value="ECO:0007669"/>
    <property type="project" value="UniProtKB-KW"/>
</dbReference>
<evidence type="ECO:0000256" key="12">
    <source>
        <dbReference type="ARBA" id="ARBA00023136"/>
    </source>
</evidence>
<dbReference type="InterPro" id="IPR013783">
    <property type="entry name" value="Ig-like_fold"/>
</dbReference>
<keyword evidence="18" id="KW-0812">Transmembrane</keyword>
<evidence type="ECO:0000256" key="5">
    <source>
        <dbReference type="ARBA" id="ARBA00022645"/>
    </source>
</evidence>
<comment type="subcellular location">
    <subcellularLocation>
        <location evidence="1">Cell membrane</location>
    </subcellularLocation>
</comment>
<name>A0A1G1XZ11_9BACT</name>
<dbReference type="PANTHER" id="PTHR32282:SF11">
    <property type="entry name" value="PENICILLIN-BINDING PROTEIN 1B"/>
    <property type="match status" value="1"/>
</dbReference>
<dbReference type="GO" id="GO:0071555">
    <property type="term" value="P:cell wall organization"/>
    <property type="evidence" value="ECO:0007669"/>
    <property type="project" value="UniProtKB-KW"/>
</dbReference>
<comment type="caution">
    <text evidence="21">The sequence shown here is derived from an EMBL/GenBank/DDBJ whole genome shotgun (WGS) entry which is preliminary data.</text>
</comment>
<dbReference type="GO" id="GO:0008955">
    <property type="term" value="F:peptidoglycan glycosyltransferase activity"/>
    <property type="evidence" value="ECO:0007669"/>
    <property type="project" value="UniProtKB-EC"/>
</dbReference>